<feature type="compositionally biased region" description="Low complexity" evidence="1">
    <location>
        <begin position="39"/>
        <end position="52"/>
    </location>
</feature>
<evidence type="ECO:0000256" key="1">
    <source>
        <dbReference type="SAM" id="MobiDB-lite"/>
    </source>
</evidence>
<evidence type="ECO:0000313" key="3">
    <source>
        <dbReference type="EMBL" id="ALE19302.1"/>
    </source>
</evidence>
<dbReference type="RefSeq" id="WP_063665783.1">
    <property type="nucleotide sequence ID" value="NZ_CP012390.1"/>
</dbReference>
<organism evidence="3 4">
    <name type="scientific">Lawsonella clevelandensis</name>
    <dbReference type="NCBI Taxonomy" id="1528099"/>
    <lineage>
        <taxon>Bacteria</taxon>
        <taxon>Bacillati</taxon>
        <taxon>Actinomycetota</taxon>
        <taxon>Actinomycetes</taxon>
        <taxon>Mycobacteriales</taxon>
        <taxon>Lawsonellaceae</taxon>
        <taxon>Lawsonella</taxon>
    </lineage>
</organism>
<dbReference type="EMBL" id="CP012390">
    <property type="protein sequence ID" value="ALE19302.1"/>
    <property type="molecule type" value="Genomic_DNA"/>
</dbReference>
<reference evidence="3 4" key="1">
    <citation type="journal article" date="2015" name="Genome Announc.">
        <title>Complete Genome Sequences for Two Strains of a Novel Fastidious, Partially Acid-Fast, Gram-Positive Corynebacterineae Bacterium, Derived from Human Clinical Samples.</title>
        <authorList>
            <person name="Nicholson A.C."/>
            <person name="Bell M."/>
            <person name="Humrighouse B.W."/>
            <person name="McQuiston J.R."/>
        </authorList>
    </citation>
    <scope>NUCLEOTIDE SEQUENCE [LARGE SCALE GENOMIC DNA]</scope>
    <source>
        <strain evidence="3 4">X1698</strain>
    </source>
</reference>
<sequence length="477" mass="52027">MSNHHLHAGHVTTLVSSLALIASLSFPAHATPSPTNELPTTPSSTRTTPSPTGVRLMHRDMNSSDALPWAGPGNNPSVTFSIPFGACSTAFQTSTKMTIALCTKYVGLRHGITPIAPTVVLMDPHTARPLATWELRKNGLLGGVYGYLDKQDRVVMTEGNKLLKIAFRAVEQPSATRQWEFYVDESTTIPGLPETVSIAGVIPDEAGNTWFSTSDALVGSITPAGKVRTLQLGNGERVANGLTPRPNGVSVLTTHKLWEISGPVPKVKWARAYDRGRARKAGQLSWGSGTTPTFFGPNHSRVAIVDSADFTPRLLVFDAETGRTICTMPAFRAPNQGTENSIMAHGNSLWIPSTYGFAYPKLAVDGPQFPEKATFLGGLTRIDLVNDRCVRRWENMHRISTLPMLTLKDFRIWSLTTDLDSTRVWVVSVDARTGRETSRTPVGWLPFDEPMQLTGMITPDGVMWQGTATRMLRIAPQ</sequence>
<dbReference type="OrthoDB" id="3276947at2"/>
<dbReference type="SUPFAM" id="SSF50998">
    <property type="entry name" value="Quinoprotein alcohol dehydrogenase-like"/>
    <property type="match status" value="1"/>
</dbReference>
<dbReference type="InterPro" id="IPR011047">
    <property type="entry name" value="Quinoprotein_ADH-like_sf"/>
</dbReference>
<evidence type="ECO:0008006" key="5">
    <source>
        <dbReference type="Google" id="ProtNLM"/>
    </source>
</evidence>
<dbReference type="AlphaFoldDB" id="A0A0M4LZB3"/>
<protein>
    <recommendedName>
        <fullName evidence="5">6-bladed beta-propeller</fullName>
    </recommendedName>
</protein>
<evidence type="ECO:0000256" key="2">
    <source>
        <dbReference type="SAM" id="SignalP"/>
    </source>
</evidence>
<proteinExistence type="predicted"/>
<name>A0A0M4LZB3_9ACTN</name>
<gene>
    <name evidence="3" type="ORF">AL705_06790</name>
</gene>
<feature type="signal peptide" evidence="2">
    <location>
        <begin position="1"/>
        <end position="30"/>
    </location>
</feature>
<keyword evidence="2" id="KW-0732">Signal</keyword>
<evidence type="ECO:0000313" key="4">
    <source>
        <dbReference type="Proteomes" id="UP000068137"/>
    </source>
</evidence>
<dbReference type="KEGG" id="cbq:AL705_06790"/>
<feature type="region of interest" description="Disordered" evidence="1">
    <location>
        <begin position="31"/>
        <end position="57"/>
    </location>
</feature>
<dbReference type="Proteomes" id="UP000068137">
    <property type="component" value="Chromosome"/>
</dbReference>
<accession>A0A0M4LZB3</accession>
<feature type="chain" id="PRO_5005798003" description="6-bladed beta-propeller" evidence="2">
    <location>
        <begin position="31"/>
        <end position="477"/>
    </location>
</feature>